<accession>A0A844ZL96</accession>
<dbReference type="Pfam" id="PF08281">
    <property type="entry name" value="Sigma70_r4_2"/>
    <property type="match status" value="1"/>
</dbReference>
<dbReference type="InterPro" id="IPR013325">
    <property type="entry name" value="RNA_pol_sigma_r2"/>
</dbReference>
<evidence type="ECO:0000256" key="4">
    <source>
        <dbReference type="ARBA" id="ARBA00023125"/>
    </source>
</evidence>
<evidence type="ECO:0000256" key="5">
    <source>
        <dbReference type="ARBA" id="ARBA00023163"/>
    </source>
</evidence>
<evidence type="ECO:0000256" key="2">
    <source>
        <dbReference type="ARBA" id="ARBA00023015"/>
    </source>
</evidence>
<evidence type="ECO:0000256" key="6">
    <source>
        <dbReference type="RuleBase" id="RU000716"/>
    </source>
</evidence>
<sequence length="183" mass="20628">MSERRELLLKAISETAEGDRSSLKTVYEMTSGKVFATIVRIVRDRERSEDILQEVFVKVWSRAGRFDPAKGSPITWLCTIARNTALNDIRRSDHVVRTPDGALPEITDDEARPADEWLCAMEDSEALARCLEELQDDHRRSIKLAFFDGLTHSQLADRVNVPLGTMKSWIRRGLAGLRSCLGG</sequence>
<dbReference type="NCBIfam" id="TIGR02937">
    <property type="entry name" value="sigma70-ECF"/>
    <property type="match status" value="1"/>
</dbReference>
<dbReference type="InterPro" id="IPR014284">
    <property type="entry name" value="RNA_pol_sigma-70_dom"/>
</dbReference>
<comment type="similarity">
    <text evidence="1 6">Belongs to the sigma-70 factor family. ECF subfamily.</text>
</comment>
<keyword evidence="5 6" id="KW-0804">Transcription</keyword>
<dbReference type="SUPFAM" id="SSF88659">
    <property type="entry name" value="Sigma3 and sigma4 domains of RNA polymerase sigma factors"/>
    <property type="match status" value="1"/>
</dbReference>
<dbReference type="PANTHER" id="PTHR43133:SF62">
    <property type="entry name" value="RNA POLYMERASE SIGMA FACTOR SIGZ"/>
    <property type="match status" value="1"/>
</dbReference>
<evidence type="ECO:0000256" key="3">
    <source>
        <dbReference type="ARBA" id="ARBA00023082"/>
    </source>
</evidence>
<protein>
    <recommendedName>
        <fullName evidence="6">RNA polymerase sigma factor</fullName>
    </recommendedName>
</protein>
<dbReference type="InterPro" id="IPR013324">
    <property type="entry name" value="RNA_pol_sigma_r3/r4-like"/>
</dbReference>
<organism evidence="9 10">
    <name type="scientific">Parapontixanthobacter aurantiacus</name>
    <dbReference type="NCBI Taxonomy" id="1463599"/>
    <lineage>
        <taxon>Bacteria</taxon>
        <taxon>Pseudomonadati</taxon>
        <taxon>Pseudomonadota</taxon>
        <taxon>Alphaproteobacteria</taxon>
        <taxon>Sphingomonadales</taxon>
        <taxon>Erythrobacteraceae</taxon>
        <taxon>Parapontixanthobacter</taxon>
    </lineage>
</organism>
<dbReference type="InterPro" id="IPR013249">
    <property type="entry name" value="RNA_pol_sigma70_r4_t2"/>
</dbReference>
<keyword evidence="3 6" id="KW-0731">Sigma factor</keyword>
<dbReference type="Pfam" id="PF04542">
    <property type="entry name" value="Sigma70_r2"/>
    <property type="match status" value="1"/>
</dbReference>
<dbReference type="PROSITE" id="PS01063">
    <property type="entry name" value="SIGMA70_ECF"/>
    <property type="match status" value="1"/>
</dbReference>
<dbReference type="OrthoDB" id="9784272at2"/>
<dbReference type="GO" id="GO:0003677">
    <property type="term" value="F:DNA binding"/>
    <property type="evidence" value="ECO:0007669"/>
    <property type="project" value="UniProtKB-KW"/>
</dbReference>
<dbReference type="GO" id="GO:0016987">
    <property type="term" value="F:sigma factor activity"/>
    <property type="evidence" value="ECO:0007669"/>
    <property type="project" value="UniProtKB-KW"/>
</dbReference>
<feature type="domain" description="RNA polymerase sigma-70 region 2" evidence="7">
    <location>
        <begin position="27"/>
        <end position="93"/>
    </location>
</feature>
<comment type="caution">
    <text evidence="9">The sequence shown here is derived from an EMBL/GenBank/DDBJ whole genome shotgun (WGS) entry which is preliminary data.</text>
</comment>
<gene>
    <name evidence="9" type="ORF">GRI38_10475</name>
</gene>
<dbReference type="RefSeq" id="WP_160683276.1">
    <property type="nucleotide sequence ID" value="NZ_WTYW01000002.1"/>
</dbReference>
<dbReference type="PANTHER" id="PTHR43133">
    <property type="entry name" value="RNA POLYMERASE ECF-TYPE SIGMA FACTO"/>
    <property type="match status" value="1"/>
</dbReference>
<dbReference type="EMBL" id="WTYW01000002">
    <property type="protein sequence ID" value="MXO86449.1"/>
    <property type="molecule type" value="Genomic_DNA"/>
</dbReference>
<dbReference type="InterPro" id="IPR039425">
    <property type="entry name" value="RNA_pol_sigma-70-like"/>
</dbReference>
<proteinExistence type="inferred from homology"/>
<keyword evidence="2 6" id="KW-0805">Transcription regulation</keyword>
<dbReference type="CDD" id="cd06171">
    <property type="entry name" value="Sigma70_r4"/>
    <property type="match status" value="1"/>
</dbReference>
<keyword evidence="10" id="KW-1185">Reference proteome</keyword>
<evidence type="ECO:0000313" key="9">
    <source>
        <dbReference type="EMBL" id="MXO86449.1"/>
    </source>
</evidence>
<dbReference type="Gene3D" id="1.10.10.10">
    <property type="entry name" value="Winged helix-like DNA-binding domain superfamily/Winged helix DNA-binding domain"/>
    <property type="match status" value="1"/>
</dbReference>
<name>A0A844ZL96_9SPHN</name>
<reference evidence="9 10" key="1">
    <citation type="submission" date="2019-12" db="EMBL/GenBank/DDBJ databases">
        <title>Genomic-based taxomic classification of the family Erythrobacteraceae.</title>
        <authorList>
            <person name="Xu L."/>
        </authorList>
    </citation>
    <scope>NUCLEOTIDE SEQUENCE [LARGE SCALE GENOMIC DNA]</scope>
    <source>
        <strain evidence="9 10">MCCC 1A09962</strain>
    </source>
</reference>
<dbReference type="SUPFAM" id="SSF88946">
    <property type="entry name" value="Sigma2 domain of RNA polymerase sigma factors"/>
    <property type="match status" value="1"/>
</dbReference>
<evidence type="ECO:0000313" key="10">
    <source>
        <dbReference type="Proteomes" id="UP000433104"/>
    </source>
</evidence>
<keyword evidence="4 6" id="KW-0238">DNA-binding</keyword>
<evidence type="ECO:0000259" key="8">
    <source>
        <dbReference type="Pfam" id="PF08281"/>
    </source>
</evidence>
<dbReference type="InterPro" id="IPR036388">
    <property type="entry name" value="WH-like_DNA-bd_sf"/>
</dbReference>
<evidence type="ECO:0000256" key="1">
    <source>
        <dbReference type="ARBA" id="ARBA00010641"/>
    </source>
</evidence>
<dbReference type="InterPro" id="IPR000838">
    <property type="entry name" value="RNA_pol_sigma70_ECF_CS"/>
</dbReference>
<dbReference type="GO" id="GO:0006352">
    <property type="term" value="P:DNA-templated transcription initiation"/>
    <property type="evidence" value="ECO:0007669"/>
    <property type="project" value="InterPro"/>
</dbReference>
<feature type="domain" description="RNA polymerase sigma factor 70 region 4 type 2" evidence="8">
    <location>
        <begin position="125"/>
        <end position="175"/>
    </location>
</feature>
<dbReference type="AlphaFoldDB" id="A0A844ZL96"/>
<dbReference type="Gene3D" id="1.10.1740.10">
    <property type="match status" value="1"/>
</dbReference>
<dbReference type="InterPro" id="IPR007627">
    <property type="entry name" value="RNA_pol_sigma70_r2"/>
</dbReference>
<evidence type="ECO:0000259" key="7">
    <source>
        <dbReference type="Pfam" id="PF04542"/>
    </source>
</evidence>
<dbReference type="Proteomes" id="UP000433104">
    <property type="component" value="Unassembled WGS sequence"/>
</dbReference>